<dbReference type="InterPro" id="IPR005152">
    <property type="entry name" value="Lipase_secreted"/>
</dbReference>
<dbReference type="Gene3D" id="3.40.50.1820">
    <property type="entry name" value="alpha/beta hydrolase"/>
    <property type="match status" value="1"/>
</dbReference>
<dbReference type="Proteomes" id="UP000186218">
    <property type="component" value="Unassembled WGS sequence"/>
</dbReference>
<organism evidence="2 3">
    <name type="scientific">Williamsia sterculiae</name>
    <dbReference type="NCBI Taxonomy" id="1344003"/>
    <lineage>
        <taxon>Bacteria</taxon>
        <taxon>Bacillati</taxon>
        <taxon>Actinomycetota</taxon>
        <taxon>Actinomycetes</taxon>
        <taxon>Mycobacteriales</taxon>
        <taxon>Nocardiaceae</taxon>
        <taxon>Williamsia</taxon>
    </lineage>
</organism>
<keyword evidence="3" id="KW-1185">Reference proteome</keyword>
<dbReference type="EMBL" id="FTNT01000006">
    <property type="protein sequence ID" value="SIS03203.1"/>
    <property type="molecule type" value="Genomic_DNA"/>
</dbReference>
<dbReference type="PANTHER" id="PTHR34853">
    <property type="match status" value="1"/>
</dbReference>
<protein>
    <submittedName>
        <fullName evidence="2">Secretory lipase</fullName>
    </submittedName>
</protein>
<dbReference type="AlphaFoldDB" id="A0A1N7FS90"/>
<accession>A0A1N7FS90</accession>
<proteinExistence type="predicted"/>
<evidence type="ECO:0000313" key="2">
    <source>
        <dbReference type="EMBL" id="SIS03203.1"/>
    </source>
</evidence>
<dbReference type="PANTHER" id="PTHR34853:SF1">
    <property type="entry name" value="LIPASE 5"/>
    <property type="match status" value="1"/>
</dbReference>
<dbReference type="SUPFAM" id="SSF53474">
    <property type="entry name" value="alpha/beta-Hydrolases"/>
    <property type="match status" value="1"/>
</dbReference>
<dbReference type="Pfam" id="PF03583">
    <property type="entry name" value="LIP"/>
    <property type="match status" value="1"/>
</dbReference>
<dbReference type="OrthoDB" id="9798122at2"/>
<sequence length="376" mass="38771">MTLRTTRFTLAAAGTLLVAAVALPTGTASAAPTDTSGTVFANQQLTQDKQIQGASSAYRYTFWSKDSDKADHLSSGTVFLPDGNAPAGGFPVISWSKGADGIADKCAPSLSGPQGDAPLLSHWLQAGYAVVSTDYAGVGTGAPKFVDGRTAARTVVDGLRAAHDISPSLSSKYVMVGQSQGATVAMNLAAHHDDWAAGGLDYRGTVATGVPAHFDQLLLNIVPGLPLALPAGMTANALFLLAAVRAGHPDLKVDAALTDSGKAWLDRATTECGDQLQREVAGLPLGTLVSDPLSTVQGLPTLLSQYVAVPSGGFDKPVLVGQGLTDTTVVLPFTLGYLNVIRMNRQVTVNTFAGGHDSTPGDLQSAATAFVNRVMR</sequence>
<keyword evidence="1" id="KW-0732">Signal</keyword>
<gene>
    <name evidence="2" type="ORF">SAMN05445060_2242</name>
</gene>
<evidence type="ECO:0000313" key="3">
    <source>
        <dbReference type="Proteomes" id="UP000186218"/>
    </source>
</evidence>
<name>A0A1N7FS90_9NOCA</name>
<reference evidence="2 3" key="1">
    <citation type="submission" date="2017-01" db="EMBL/GenBank/DDBJ databases">
        <authorList>
            <person name="Mah S.A."/>
            <person name="Swanson W.J."/>
            <person name="Moy G.W."/>
            <person name="Vacquier V.D."/>
        </authorList>
    </citation>
    <scope>NUCLEOTIDE SEQUENCE [LARGE SCALE GENOMIC DNA]</scope>
    <source>
        <strain evidence="2 3">CPCC 203464</strain>
    </source>
</reference>
<dbReference type="PIRSF" id="PIRSF029171">
    <property type="entry name" value="Esterase_LipA"/>
    <property type="match status" value="1"/>
</dbReference>
<dbReference type="InterPro" id="IPR029058">
    <property type="entry name" value="AB_hydrolase_fold"/>
</dbReference>
<feature type="chain" id="PRO_5013201655" evidence="1">
    <location>
        <begin position="31"/>
        <end position="376"/>
    </location>
</feature>
<dbReference type="GO" id="GO:0004806">
    <property type="term" value="F:triacylglycerol lipase activity"/>
    <property type="evidence" value="ECO:0007669"/>
    <property type="project" value="InterPro"/>
</dbReference>
<dbReference type="GO" id="GO:0016042">
    <property type="term" value="P:lipid catabolic process"/>
    <property type="evidence" value="ECO:0007669"/>
    <property type="project" value="InterPro"/>
</dbReference>
<dbReference type="RefSeq" id="WP_076479513.1">
    <property type="nucleotide sequence ID" value="NZ_FTNT01000006.1"/>
</dbReference>
<feature type="signal peptide" evidence="1">
    <location>
        <begin position="1"/>
        <end position="30"/>
    </location>
</feature>
<dbReference type="STRING" id="1344003.SAMN05445060_2242"/>
<evidence type="ECO:0000256" key="1">
    <source>
        <dbReference type="SAM" id="SignalP"/>
    </source>
</evidence>